<dbReference type="PANTHER" id="PTHR44229">
    <property type="entry name" value="15-HYDROXYPROSTAGLANDIN DEHYDROGENASE [NAD(+)]"/>
    <property type="match status" value="1"/>
</dbReference>
<reference evidence="3 4" key="1">
    <citation type="journal article" date="2015" name="Genome Biol. Evol.">
        <title>Phylogenomic analyses indicate that early fungi evolved digesting cell walls of algal ancestors of land plants.</title>
        <authorList>
            <person name="Chang Y."/>
            <person name="Wang S."/>
            <person name="Sekimoto S."/>
            <person name="Aerts A.L."/>
            <person name="Choi C."/>
            <person name="Clum A."/>
            <person name="LaButti K.M."/>
            <person name="Lindquist E.A."/>
            <person name="Yee Ngan C."/>
            <person name="Ohm R.A."/>
            <person name="Salamov A.A."/>
            <person name="Grigoriev I.V."/>
            <person name="Spatafora J.W."/>
            <person name="Berbee M.L."/>
        </authorList>
    </citation>
    <scope>NUCLEOTIDE SEQUENCE [LARGE SCALE GENOMIC DNA]</scope>
    <source>
        <strain evidence="3 4">NRRL 28638</strain>
    </source>
</reference>
<name>A0A137P8P4_CONC2</name>
<comment type="similarity">
    <text evidence="1">Belongs to the short-chain dehydrogenases/reductases (SDR) family.</text>
</comment>
<dbReference type="EMBL" id="KQ964476">
    <property type="protein sequence ID" value="KXN71370.1"/>
    <property type="molecule type" value="Genomic_DNA"/>
</dbReference>
<protein>
    <submittedName>
        <fullName evidence="3">NAD(P)-binding protein</fullName>
    </submittedName>
</protein>
<evidence type="ECO:0000313" key="3">
    <source>
        <dbReference type="EMBL" id="KXN71370.1"/>
    </source>
</evidence>
<sequence>MKLENTCSIITGGARGIGSCIAELIISKGGNVIIGDILDKEGQALVNLINKSKGKKRAAYIHCDVTKLEDIENLFKLATSEFGGAQILFNNAGVGEPPYPHVNFKKSMLTLNVNLVAVYQATLLAKQHFDSQLKLDPSKQFCIMNTGSFSGSKPCIEFPYYSFSKNAVLNFTQIVSQLKWKNIRVNCIAPSFATFLLETDIIKREASNIEKIMPLLKPEFVAESMLELIEDPNANGIVKVLEIDGNFIAPKIQMTSVRSELNKYAIKNKSKL</sequence>
<accession>A0A137P8P4</accession>
<evidence type="ECO:0000256" key="2">
    <source>
        <dbReference type="ARBA" id="ARBA00023002"/>
    </source>
</evidence>
<proteinExistence type="inferred from homology"/>
<dbReference type="GO" id="GO:0016616">
    <property type="term" value="F:oxidoreductase activity, acting on the CH-OH group of donors, NAD or NADP as acceptor"/>
    <property type="evidence" value="ECO:0007669"/>
    <property type="project" value="TreeGrafter"/>
</dbReference>
<organism evidence="3 4">
    <name type="scientific">Conidiobolus coronatus (strain ATCC 28846 / CBS 209.66 / NRRL 28638)</name>
    <name type="common">Delacroixia coronata</name>
    <dbReference type="NCBI Taxonomy" id="796925"/>
    <lineage>
        <taxon>Eukaryota</taxon>
        <taxon>Fungi</taxon>
        <taxon>Fungi incertae sedis</taxon>
        <taxon>Zoopagomycota</taxon>
        <taxon>Entomophthoromycotina</taxon>
        <taxon>Entomophthoromycetes</taxon>
        <taxon>Entomophthorales</taxon>
        <taxon>Ancylistaceae</taxon>
        <taxon>Conidiobolus</taxon>
    </lineage>
</organism>
<dbReference type="OrthoDB" id="417891at2759"/>
<dbReference type="InterPro" id="IPR036291">
    <property type="entry name" value="NAD(P)-bd_dom_sf"/>
</dbReference>
<dbReference type="Gene3D" id="3.40.50.720">
    <property type="entry name" value="NAD(P)-binding Rossmann-like Domain"/>
    <property type="match status" value="1"/>
</dbReference>
<keyword evidence="2" id="KW-0560">Oxidoreductase</keyword>
<dbReference type="STRING" id="796925.A0A137P8P4"/>
<dbReference type="InterPro" id="IPR002347">
    <property type="entry name" value="SDR_fam"/>
</dbReference>
<dbReference type="SUPFAM" id="SSF51735">
    <property type="entry name" value="NAD(P)-binding Rossmann-fold domains"/>
    <property type="match status" value="1"/>
</dbReference>
<dbReference type="PRINTS" id="PR00081">
    <property type="entry name" value="GDHRDH"/>
</dbReference>
<evidence type="ECO:0000256" key="1">
    <source>
        <dbReference type="ARBA" id="ARBA00006484"/>
    </source>
</evidence>
<keyword evidence="4" id="KW-1185">Reference proteome</keyword>
<dbReference type="Proteomes" id="UP000070444">
    <property type="component" value="Unassembled WGS sequence"/>
</dbReference>
<dbReference type="AlphaFoldDB" id="A0A137P8P4"/>
<dbReference type="GO" id="GO:0005737">
    <property type="term" value="C:cytoplasm"/>
    <property type="evidence" value="ECO:0007669"/>
    <property type="project" value="TreeGrafter"/>
</dbReference>
<evidence type="ECO:0000313" key="4">
    <source>
        <dbReference type="Proteomes" id="UP000070444"/>
    </source>
</evidence>
<dbReference type="PANTHER" id="PTHR44229:SF4">
    <property type="entry name" value="15-HYDROXYPROSTAGLANDIN DEHYDROGENASE [NAD(+)]"/>
    <property type="match status" value="1"/>
</dbReference>
<dbReference type="Pfam" id="PF00106">
    <property type="entry name" value="adh_short"/>
    <property type="match status" value="1"/>
</dbReference>
<gene>
    <name evidence="3" type="ORF">CONCODRAFT_69862</name>
</gene>